<dbReference type="GO" id="GO:0016757">
    <property type="term" value="F:glycosyltransferase activity"/>
    <property type="evidence" value="ECO:0007669"/>
    <property type="project" value="UniProtKB-KW"/>
</dbReference>
<evidence type="ECO:0000256" key="9">
    <source>
        <dbReference type="PROSITE-ProRule" id="PRU01373"/>
    </source>
</evidence>
<dbReference type="GeneID" id="92992134"/>
<accession>A0A1R0F9U1</accession>
<evidence type="ECO:0000256" key="8">
    <source>
        <dbReference type="ARBA" id="ARBA00023316"/>
    </source>
</evidence>
<evidence type="ECO:0000256" key="1">
    <source>
        <dbReference type="ARBA" id="ARBA00004752"/>
    </source>
</evidence>
<evidence type="ECO:0000256" key="6">
    <source>
        <dbReference type="ARBA" id="ARBA00022960"/>
    </source>
</evidence>
<dbReference type="GO" id="GO:0008360">
    <property type="term" value="P:regulation of cell shape"/>
    <property type="evidence" value="ECO:0007669"/>
    <property type="project" value="UniProtKB-UniRule"/>
</dbReference>
<keyword evidence="7 9" id="KW-0573">Peptidoglycan synthesis</keyword>
<comment type="caution">
    <text evidence="11">The sequence shown here is derived from an EMBL/GenBank/DDBJ whole genome shotgun (WGS) entry which is preliminary data.</text>
</comment>
<keyword evidence="12" id="KW-1185">Reference proteome</keyword>
<dbReference type="GO" id="GO:0018104">
    <property type="term" value="P:peptidoglycan-protein cross-linking"/>
    <property type="evidence" value="ECO:0007669"/>
    <property type="project" value="TreeGrafter"/>
</dbReference>
<dbReference type="PROSITE" id="PS52029">
    <property type="entry name" value="LD_TPASE"/>
    <property type="match status" value="1"/>
</dbReference>
<dbReference type="InterPro" id="IPR050979">
    <property type="entry name" value="LD-transpeptidase"/>
</dbReference>
<evidence type="ECO:0000259" key="10">
    <source>
        <dbReference type="PROSITE" id="PS52029"/>
    </source>
</evidence>
<dbReference type="Pfam" id="PF03734">
    <property type="entry name" value="YkuD"/>
    <property type="match status" value="1"/>
</dbReference>
<dbReference type="Gene3D" id="2.40.440.10">
    <property type="entry name" value="L,D-transpeptidase catalytic domain-like"/>
    <property type="match status" value="1"/>
</dbReference>
<evidence type="ECO:0000256" key="3">
    <source>
        <dbReference type="ARBA" id="ARBA00022676"/>
    </source>
</evidence>
<protein>
    <submittedName>
        <fullName evidence="11">Lipoprotein-anchoring transpeptidase ErfK/SrfK</fullName>
    </submittedName>
</protein>
<dbReference type="UniPathway" id="UPA00219"/>
<dbReference type="CDD" id="cd16913">
    <property type="entry name" value="YkuD_like"/>
    <property type="match status" value="1"/>
</dbReference>
<proteinExistence type="inferred from homology"/>
<dbReference type="AlphaFoldDB" id="A0A1R0F9U1"/>
<dbReference type="RefSeq" id="WP_075868911.1">
    <property type="nucleotide sequence ID" value="NZ_CALYQA010000004.1"/>
</dbReference>
<dbReference type="PROSITE" id="PS51257">
    <property type="entry name" value="PROKAR_LIPOPROTEIN"/>
    <property type="match status" value="1"/>
</dbReference>
<feature type="active site" description="Proton donor/acceptor" evidence="9">
    <location>
        <position position="174"/>
    </location>
</feature>
<name>A0A1R0F9U1_9HYPH</name>
<sequence>MRQLSRRTFIIAAPLALVGCVSNQPQVEQSWPVPADIKALYGPVMNEPYPLPAVDMSKINPKYWRQEVAFNGPYSPGTLVVDTQARFLYLVQENGRALRYGVGVGKAGLALEGEAVVQYKRMWPIWHPTQDMMEREPDRYGHLGDGMPAGPDNPLGARALYLFKDGRDTLFRIHGSHEEWSIGKAVSSGCIRLLNQDIIDLYGRVPEGTHVIVLQHNEQGLS</sequence>
<keyword evidence="11" id="KW-0449">Lipoprotein</keyword>
<comment type="similarity">
    <text evidence="2">Belongs to the YkuD family.</text>
</comment>
<keyword evidence="6 9" id="KW-0133">Cell shape</keyword>
<comment type="pathway">
    <text evidence="1 9">Cell wall biogenesis; peptidoglycan biosynthesis.</text>
</comment>
<evidence type="ECO:0000256" key="4">
    <source>
        <dbReference type="ARBA" id="ARBA00022679"/>
    </source>
</evidence>
<evidence type="ECO:0000313" key="11">
    <source>
        <dbReference type="EMBL" id="OLY43745.1"/>
    </source>
</evidence>
<organism evidence="11 12">
    <name type="scientific">Bartonella apis</name>
    <dbReference type="NCBI Taxonomy" id="1686310"/>
    <lineage>
        <taxon>Bacteria</taxon>
        <taxon>Pseudomonadati</taxon>
        <taxon>Pseudomonadota</taxon>
        <taxon>Alphaproteobacteria</taxon>
        <taxon>Hyphomicrobiales</taxon>
        <taxon>Bartonellaceae</taxon>
        <taxon>Bartonella</taxon>
    </lineage>
</organism>
<keyword evidence="3" id="KW-0328">Glycosyltransferase</keyword>
<keyword evidence="4" id="KW-0808">Transferase</keyword>
<dbReference type="EMBL" id="LXYT01000001">
    <property type="protein sequence ID" value="OLY43745.1"/>
    <property type="molecule type" value="Genomic_DNA"/>
</dbReference>
<keyword evidence="5" id="KW-0378">Hydrolase</keyword>
<dbReference type="SUPFAM" id="SSF141523">
    <property type="entry name" value="L,D-transpeptidase catalytic domain-like"/>
    <property type="match status" value="1"/>
</dbReference>
<dbReference type="OrthoDB" id="9795305at2"/>
<dbReference type="PANTHER" id="PTHR30582:SF24">
    <property type="entry name" value="L,D-TRANSPEPTIDASE ERFK_SRFK-RELATED"/>
    <property type="match status" value="1"/>
</dbReference>
<dbReference type="InterPro" id="IPR005490">
    <property type="entry name" value="LD_TPept_cat_dom"/>
</dbReference>
<dbReference type="GO" id="GO:0071555">
    <property type="term" value="P:cell wall organization"/>
    <property type="evidence" value="ECO:0007669"/>
    <property type="project" value="UniProtKB-UniRule"/>
</dbReference>
<dbReference type="PANTHER" id="PTHR30582">
    <property type="entry name" value="L,D-TRANSPEPTIDASE"/>
    <property type="match status" value="1"/>
</dbReference>
<dbReference type="Proteomes" id="UP000187344">
    <property type="component" value="Unassembled WGS sequence"/>
</dbReference>
<evidence type="ECO:0000313" key="12">
    <source>
        <dbReference type="Proteomes" id="UP000187344"/>
    </source>
</evidence>
<evidence type="ECO:0000256" key="7">
    <source>
        <dbReference type="ARBA" id="ARBA00022984"/>
    </source>
</evidence>
<evidence type="ECO:0000256" key="2">
    <source>
        <dbReference type="ARBA" id="ARBA00005992"/>
    </source>
</evidence>
<feature type="domain" description="L,D-TPase catalytic" evidence="10">
    <location>
        <begin position="77"/>
        <end position="214"/>
    </location>
</feature>
<gene>
    <name evidence="11" type="ORF">PEB0149_011800</name>
</gene>
<dbReference type="GO" id="GO:0071972">
    <property type="term" value="F:peptidoglycan L,D-transpeptidase activity"/>
    <property type="evidence" value="ECO:0007669"/>
    <property type="project" value="TreeGrafter"/>
</dbReference>
<feature type="active site" description="Nucleophile" evidence="9">
    <location>
        <position position="190"/>
    </location>
</feature>
<keyword evidence="8 9" id="KW-0961">Cell wall biogenesis/degradation</keyword>
<reference evidence="11 12" key="1">
    <citation type="submission" date="2016-12" db="EMBL/GenBank/DDBJ databases">
        <title>Comparative genomics of Bartonella apis.</title>
        <authorList>
            <person name="Engel P."/>
        </authorList>
    </citation>
    <scope>NUCLEOTIDE SEQUENCE [LARGE SCALE GENOMIC DNA]</scope>
    <source>
        <strain evidence="11 12">PEB0149</strain>
    </source>
</reference>
<dbReference type="FunFam" id="2.40.440.10:FF:000002">
    <property type="entry name" value="L,D-transpeptidase ErfK/SrfK"/>
    <property type="match status" value="1"/>
</dbReference>
<dbReference type="GO" id="GO:0005576">
    <property type="term" value="C:extracellular region"/>
    <property type="evidence" value="ECO:0007669"/>
    <property type="project" value="TreeGrafter"/>
</dbReference>
<dbReference type="InterPro" id="IPR038063">
    <property type="entry name" value="Transpep_catalytic_dom"/>
</dbReference>
<evidence type="ECO:0000256" key="5">
    <source>
        <dbReference type="ARBA" id="ARBA00022801"/>
    </source>
</evidence>